<sequence>MAEVKVFYDRTGNTLVVWFGNPQDEVEAEETGDEVILMKDQQGQVIGFEKLNFLPHSDNPLRIAFETVAL</sequence>
<evidence type="ECO:0000313" key="1">
    <source>
        <dbReference type="EMBL" id="CDM93523.1"/>
    </source>
</evidence>
<reference evidence="1 2" key="1">
    <citation type="submission" date="2014-02" db="EMBL/GenBank/DDBJ databases">
        <authorList>
            <person name="Genoscope - CEA"/>
        </authorList>
    </citation>
    <scope>NUCLEOTIDE SEQUENCE [LARGE SCALE GENOMIC DNA]</scope>
    <source>
        <strain evidence="1 2">PCC 8005</strain>
    </source>
</reference>
<name>A0A9P1KCU4_9CYAN</name>
<organism evidence="1 2">
    <name type="scientific">Limnospira indica PCC 8005</name>
    <dbReference type="NCBI Taxonomy" id="376219"/>
    <lineage>
        <taxon>Bacteria</taxon>
        <taxon>Bacillati</taxon>
        <taxon>Cyanobacteriota</taxon>
        <taxon>Cyanophyceae</taxon>
        <taxon>Oscillatoriophycideae</taxon>
        <taxon>Oscillatoriales</taxon>
        <taxon>Sirenicapillariaceae</taxon>
        <taxon>Limnospira</taxon>
    </lineage>
</organism>
<dbReference type="RefSeq" id="WP_006621162.1">
    <property type="nucleotide sequence ID" value="NZ_FO818640.1"/>
</dbReference>
<dbReference type="Pfam" id="PF10049">
    <property type="entry name" value="DUF2283"/>
    <property type="match status" value="1"/>
</dbReference>
<dbReference type="InterPro" id="IPR019270">
    <property type="entry name" value="DUF2283"/>
</dbReference>
<accession>A0A9P1KCU4</accession>
<proteinExistence type="predicted"/>
<keyword evidence="2" id="KW-1185">Reference proteome</keyword>
<evidence type="ECO:0008006" key="3">
    <source>
        <dbReference type="Google" id="ProtNLM"/>
    </source>
</evidence>
<dbReference type="Proteomes" id="UP000032946">
    <property type="component" value="Chromosome"/>
</dbReference>
<protein>
    <recommendedName>
        <fullName evidence="3">DUF2283 domain-containing protein</fullName>
    </recommendedName>
</protein>
<gene>
    <name evidence="1" type="ORF">ARTHRO_11196</name>
</gene>
<dbReference type="EMBL" id="FO818640">
    <property type="protein sequence ID" value="CDM93523.1"/>
    <property type="molecule type" value="Genomic_DNA"/>
</dbReference>
<dbReference type="AlphaFoldDB" id="A0A9P1KCU4"/>
<evidence type="ECO:0000313" key="2">
    <source>
        <dbReference type="Proteomes" id="UP000032946"/>
    </source>
</evidence>